<dbReference type="Gene3D" id="1.10.10.60">
    <property type="entry name" value="Homeodomain-like"/>
    <property type="match status" value="2"/>
</dbReference>
<organism evidence="10 11">
    <name type="scientific">[Myrmecia] bisecta</name>
    <dbReference type="NCBI Taxonomy" id="41462"/>
    <lineage>
        <taxon>Eukaryota</taxon>
        <taxon>Viridiplantae</taxon>
        <taxon>Chlorophyta</taxon>
        <taxon>core chlorophytes</taxon>
        <taxon>Trebouxiophyceae</taxon>
        <taxon>Trebouxiales</taxon>
        <taxon>Trebouxiaceae</taxon>
        <taxon>Myrmecia</taxon>
    </lineage>
</organism>
<dbReference type="Pfam" id="PF00249">
    <property type="entry name" value="Myb_DNA-binding"/>
    <property type="match status" value="2"/>
</dbReference>
<dbReference type="SMART" id="SM00717">
    <property type="entry name" value="SANT"/>
    <property type="match status" value="2"/>
</dbReference>
<keyword evidence="6" id="KW-0539">Nucleus</keyword>
<keyword evidence="5" id="KW-0804">Transcription</keyword>
<feature type="compositionally biased region" description="Low complexity" evidence="7">
    <location>
        <begin position="202"/>
        <end position="223"/>
    </location>
</feature>
<dbReference type="InterPro" id="IPR001005">
    <property type="entry name" value="SANT/Myb"/>
</dbReference>
<feature type="compositionally biased region" description="Low complexity" evidence="7">
    <location>
        <begin position="152"/>
        <end position="167"/>
    </location>
</feature>
<evidence type="ECO:0000256" key="7">
    <source>
        <dbReference type="SAM" id="MobiDB-lite"/>
    </source>
</evidence>
<reference evidence="10 11" key="1">
    <citation type="journal article" date="2024" name="Nat. Commun.">
        <title>Phylogenomics reveals the evolutionary origins of lichenization in chlorophyte algae.</title>
        <authorList>
            <person name="Puginier C."/>
            <person name="Libourel C."/>
            <person name="Otte J."/>
            <person name="Skaloud P."/>
            <person name="Haon M."/>
            <person name="Grisel S."/>
            <person name="Petersen M."/>
            <person name="Berrin J.G."/>
            <person name="Delaux P.M."/>
            <person name="Dal Grande F."/>
            <person name="Keller J."/>
        </authorList>
    </citation>
    <scope>NUCLEOTIDE SEQUENCE [LARGE SCALE GENOMIC DNA]</scope>
    <source>
        <strain evidence="10 11">SAG 2043</strain>
    </source>
</reference>
<dbReference type="GO" id="GO:0000981">
    <property type="term" value="F:DNA-binding transcription factor activity, RNA polymerase II-specific"/>
    <property type="evidence" value="ECO:0007669"/>
    <property type="project" value="TreeGrafter"/>
</dbReference>
<comment type="subcellular location">
    <subcellularLocation>
        <location evidence="1">Nucleus</location>
    </subcellularLocation>
</comment>
<dbReference type="EMBL" id="JALJOR010000011">
    <property type="protein sequence ID" value="KAK9808903.1"/>
    <property type="molecule type" value="Genomic_DNA"/>
</dbReference>
<dbReference type="CDD" id="cd00167">
    <property type="entry name" value="SANT"/>
    <property type="match status" value="2"/>
</dbReference>
<evidence type="ECO:0000256" key="1">
    <source>
        <dbReference type="ARBA" id="ARBA00004123"/>
    </source>
</evidence>
<dbReference type="FunFam" id="1.10.10.60:FF:000060">
    <property type="entry name" value="MYB transcription factor"/>
    <property type="match status" value="1"/>
</dbReference>
<dbReference type="PANTHER" id="PTHR45614:SF25">
    <property type="entry name" value="MYB PROTEIN"/>
    <property type="match status" value="1"/>
</dbReference>
<dbReference type="PANTHER" id="PTHR45614">
    <property type="entry name" value="MYB PROTEIN-RELATED"/>
    <property type="match status" value="1"/>
</dbReference>
<dbReference type="InterPro" id="IPR009057">
    <property type="entry name" value="Homeodomain-like_sf"/>
</dbReference>
<dbReference type="PROSITE" id="PS51294">
    <property type="entry name" value="HTH_MYB"/>
    <property type="match status" value="2"/>
</dbReference>
<protein>
    <submittedName>
        <fullName evidence="10">Uncharacterized protein</fullName>
    </submittedName>
</protein>
<dbReference type="Proteomes" id="UP001489004">
    <property type="component" value="Unassembled WGS sequence"/>
</dbReference>
<dbReference type="InterPro" id="IPR017930">
    <property type="entry name" value="Myb_dom"/>
</dbReference>
<evidence type="ECO:0000313" key="11">
    <source>
        <dbReference type="Proteomes" id="UP001489004"/>
    </source>
</evidence>
<dbReference type="AlphaFoldDB" id="A0AAW1PJY7"/>
<evidence type="ECO:0000256" key="2">
    <source>
        <dbReference type="ARBA" id="ARBA00022737"/>
    </source>
</evidence>
<evidence type="ECO:0000313" key="10">
    <source>
        <dbReference type="EMBL" id="KAK9808903.1"/>
    </source>
</evidence>
<keyword evidence="4" id="KW-0238">DNA-binding</keyword>
<evidence type="ECO:0000256" key="5">
    <source>
        <dbReference type="ARBA" id="ARBA00023163"/>
    </source>
</evidence>
<dbReference type="GO" id="GO:0000978">
    <property type="term" value="F:RNA polymerase II cis-regulatory region sequence-specific DNA binding"/>
    <property type="evidence" value="ECO:0007669"/>
    <property type="project" value="TreeGrafter"/>
</dbReference>
<sequence length="464" mass="49496">MSHSADNNSGDDLKKGAWTSEEDDLLKSLIVVYGARNWSLIASGIRGRSGKSCRLRWCNQLNPDVKKEAFSDWEDAVIVKAHKVHGNKWAIIAKLLIGRTDNSVKNHWNSTLKRKYTSGALQNKYLEDNASLDWLLDNQEGSCADEDRKGSAAESGASPAGASPKSALESGGTMRRAGGRPKRKAADDDVSSSGVRTSYRHASGPASPKKAPKAASPVPAPAAQRPSLAQSMEMLNALPDSVKGCLLEAARLCGPATGLPPKDAIGAWPIKHPQTDSEHLHPLRPLDSLKSSETHLDFLHQGEAALVNILSRSLSCLSPQFTPHSVHEDLSRTTSSAAEADHLIHSLYPSAMHSLLDYRPPADALTGPASHRDTPVVSSPQQREGETSAHSPHLETKPLAIPSIGGSPLLGTFTDRHPLFRGISQDWQALLHGHQDGASSLLAGLSGDFGMLAAAVAAEHGALR</sequence>
<dbReference type="PROSITE" id="PS50090">
    <property type="entry name" value="MYB_LIKE"/>
    <property type="match status" value="2"/>
</dbReference>
<dbReference type="SUPFAM" id="SSF46689">
    <property type="entry name" value="Homeodomain-like"/>
    <property type="match status" value="1"/>
</dbReference>
<evidence type="ECO:0000259" key="8">
    <source>
        <dbReference type="PROSITE" id="PS50090"/>
    </source>
</evidence>
<name>A0AAW1PJY7_9CHLO</name>
<feature type="compositionally biased region" description="Basic and acidic residues" evidence="7">
    <location>
        <begin position="383"/>
        <end position="396"/>
    </location>
</feature>
<gene>
    <name evidence="10" type="ORF">WJX72_006082</name>
</gene>
<evidence type="ECO:0000256" key="4">
    <source>
        <dbReference type="ARBA" id="ARBA00023125"/>
    </source>
</evidence>
<evidence type="ECO:0000259" key="9">
    <source>
        <dbReference type="PROSITE" id="PS51294"/>
    </source>
</evidence>
<dbReference type="InterPro" id="IPR050560">
    <property type="entry name" value="MYB_TF"/>
</dbReference>
<feature type="region of interest" description="Disordered" evidence="7">
    <location>
        <begin position="359"/>
        <end position="401"/>
    </location>
</feature>
<dbReference type="GO" id="GO:0005634">
    <property type="term" value="C:nucleus"/>
    <property type="evidence" value="ECO:0007669"/>
    <property type="project" value="UniProtKB-SubCell"/>
</dbReference>
<feature type="region of interest" description="Disordered" evidence="7">
    <location>
        <begin position="143"/>
        <end position="226"/>
    </location>
</feature>
<accession>A0AAW1PJY7</accession>
<feature type="domain" description="HTH myb-type" evidence="9">
    <location>
        <begin position="66"/>
        <end position="116"/>
    </location>
</feature>
<feature type="domain" description="HTH myb-type" evidence="9">
    <location>
        <begin position="10"/>
        <end position="65"/>
    </location>
</feature>
<evidence type="ECO:0000256" key="6">
    <source>
        <dbReference type="ARBA" id="ARBA00023242"/>
    </source>
</evidence>
<feature type="domain" description="Myb-like" evidence="8">
    <location>
        <begin position="62"/>
        <end position="112"/>
    </location>
</feature>
<keyword evidence="3" id="KW-0805">Transcription regulation</keyword>
<feature type="domain" description="Myb-like" evidence="8">
    <location>
        <begin position="10"/>
        <end position="61"/>
    </location>
</feature>
<comment type="caution">
    <text evidence="10">The sequence shown here is derived from an EMBL/GenBank/DDBJ whole genome shotgun (WGS) entry which is preliminary data.</text>
</comment>
<proteinExistence type="predicted"/>
<keyword evidence="2" id="KW-0677">Repeat</keyword>
<keyword evidence="11" id="KW-1185">Reference proteome</keyword>
<evidence type="ECO:0000256" key="3">
    <source>
        <dbReference type="ARBA" id="ARBA00023015"/>
    </source>
</evidence>